<dbReference type="GO" id="GO:0016301">
    <property type="term" value="F:kinase activity"/>
    <property type="evidence" value="ECO:0007669"/>
    <property type="project" value="UniProtKB-KW"/>
</dbReference>
<evidence type="ECO:0000259" key="1">
    <source>
        <dbReference type="PROSITE" id="PS50042"/>
    </source>
</evidence>
<feature type="non-terminal residue" evidence="2">
    <location>
        <position position="50"/>
    </location>
</feature>
<evidence type="ECO:0000313" key="2">
    <source>
        <dbReference type="EMBL" id="KAF5891948.1"/>
    </source>
</evidence>
<dbReference type="EMBL" id="QNUK01000539">
    <property type="protein sequence ID" value="KAF5891948.1"/>
    <property type="molecule type" value="Genomic_DNA"/>
</dbReference>
<dbReference type="InterPro" id="IPR014710">
    <property type="entry name" value="RmlC-like_jellyroll"/>
</dbReference>
<keyword evidence="3" id="KW-1185">Reference proteome</keyword>
<keyword evidence="2" id="KW-0418">Kinase</keyword>
<dbReference type="SUPFAM" id="SSF51206">
    <property type="entry name" value="cAMP-binding domain-like"/>
    <property type="match status" value="1"/>
</dbReference>
<feature type="domain" description="Cyclic nucleotide-binding" evidence="1">
    <location>
        <begin position="9"/>
        <end position="50"/>
    </location>
</feature>
<dbReference type="Gene3D" id="2.60.120.10">
    <property type="entry name" value="Jelly Rolls"/>
    <property type="match status" value="1"/>
</dbReference>
<dbReference type="PROSITE" id="PS50042">
    <property type="entry name" value="CNMP_BINDING_3"/>
    <property type="match status" value="1"/>
</dbReference>
<evidence type="ECO:0000313" key="3">
    <source>
        <dbReference type="Proteomes" id="UP000727407"/>
    </source>
</evidence>
<keyword evidence="2" id="KW-0808">Transferase</keyword>
<sequence>MKAMQKNDFLSRLEEEQINMMVELLVCLDRCPGDEIIKEGTEGDSLYIVA</sequence>
<reference evidence="2" key="1">
    <citation type="submission" date="2020-07" db="EMBL/GenBank/DDBJ databases">
        <title>Clarias magur genome sequencing, assembly and annotation.</title>
        <authorList>
            <person name="Kushwaha B."/>
            <person name="Kumar R."/>
            <person name="Das P."/>
            <person name="Joshi C.G."/>
            <person name="Kumar D."/>
            <person name="Nagpure N.S."/>
            <person name="Pandey M."/>
            <person name="Agarwal S."/>
            <person name="Srivastava S."/>
            <person name="Singh M."/>
            <person name="Sahoo L."/>
            <person name="Jayasankar P."/>
            <person name="Meher P.K."/>
            <person name="Koringa P.G."/>
            <person name="Iquebal M.A."/>
            <person name="Das S.P."/>
            <person name="Bit A."/>
            <person name="Patnaik S."/>
            <person name="Patel N."/>
            <person name="Shah T.M."/>
            <person name="Hinsu A."/>
            <person name="Jena J.K."/>
        </authorList>
    </citation>
    <scope>NUCLEOTIDE SEQUENCE</scope>
    <source>
        <strain evidence="2">CIFAMagur01</strain>
        <tissue evidence="2">Testis</tissue>
    </source>
</reference>
<dbReference type="InterPro" id="IPR018490">
    <property type="entry name" value="cNMP-bd_dom_sf"/>
</dbReference>
<proteinExistence type="predicted"/>
<dbReference type="OrthoDB" id="10252171at2759"/>
<organism evidence="2 3">
    <name type="scientific">Clarias magur</name>
    <name type="common">Asian catfish</name>
    <name type="synonym">Macropteronotus magur</name>
    <dbReference type="NCBI Taxonomy" id="1594786"/>
    <lineage>
        <taxon>Eukaryota</taxon>
        <taxon>Metazoa</taxon>
        <taxon>Chordata</taxon>
        <taxon>Craniata</taxon>
        <taxon>Vertebrata</taxon>
        <taxon>Euteleostomi</taxon>
        <taxon>Actinopterygii</taxon>
        <taxon>Neopterygii</taxon>
        <taxon>Teleostei</taxon>
        <taxon>Ostariophysi</taxon>
        <taxon>Siluriformes</taxon>
        <taxon>Clariidae</taxon>
        <taxon>Clarias</taxon>
    </lineage>
</organism>
<name>A0A8J4X398_CLAMG</name>
<comment type="caution">
    <text evidence="2">The sequence shown here is derived from an EMBL/GenBank/DDBJ whole genome shotgun (WGS) entry which is preliminary data.</text>
</comment>
<dbReference type="Proteomes" id="UP000727407">
    <property type="component" value="Unassembled WGS sequence"/>
</dbReference>
<dbReference type="InterPro" id="IPR000595">
    <property type="entry name" value="cNMP-bd_dom"/>
</dbReference>
<dbReference type="AlphaFoldDB" id="A0A8J4X398"/>
<protein>
    <submittedName>
        <fullName evidence="2">cGMP-dependent protein kinase 1-like</fullName>
    </submittedName>
</protein>
<accession>A0A8J4X398</accession>
<gene>
    <name evidence="2" type="ORF">DAT39_018349</name>
</gene>